<evidence type="ECO:0000313" key="8">
    <source>
        <dbReference type="Proteomes" id="UP000008291"/>
    </source>
</evidence>
<dbReference type="InterPro" id="IPR051906">
    <property type="entry name" value="TolC-like"/>
</dbReference>
<evidence type="ECO:0000313" key="7">
    <source>
        <dbReference type="EMBL" id="AAZ96097.1"/>
    </source>
</evidence>
<evidence type="ECO:0000256" key="1">
    <source>
        <dbReference type="ARBA" id="ARBA00004442"/>
    </source>
</evidence>
<protein>
    <recommendedName>
        <fullName evidence="9">Outer membrane efflux protein</fullName>
    </recommendedName>
</protein>
<dbReference type="HOGENOM" id="CLU_055090_0_0_4"/>
<keyword evidence="2" id="KW-1134">Transmembrane beta strand</keyword>
<evidence type="ECO:0000256" key="4">
    <source>
        <dbReference type="ARBA" id="ARBA00023136"/>
    </source>
</evidence>
<dbReference type="Gene3D" id="1.20.1600.10">
    <property type="entry name" value="Outer membrane efflux proteins (OEP)"/>
    <property type="match status" value="1"/>
</dbReference>
<dbReference type="Proteomes" id="UP000008291">
    <property type="component" value="Chromosome"/>
</dbReference>
<name>Q3SF32_THIDA</name>
<feature type="chain" id="PRO_5004228853" description="Outer membrane efflux protein" evidence="6">
    <location>
        <begin position="22"/>
        <end position="420"/>
    </location>
</feature>
<keyword evidence="3" id="KW-0812">Transmembrane</keyword>
<keyword evidence="6" id="KW-0732">Signal</keyword>
<dbReference type="PANTHER" id="PTHR30026:SF20">
    <property type="entry name" value="OUTER MEMBRANE PROTEIN TOLC"/>
    <property type="match status" value="1"/>
</dbReference>
<evidence type="ECO:0008006" key="9">
    <source>
        <dbReference type="Google" id="ProtNLM"/>
    </source>
</evidence>
<dbReference type="AlphaFoldDB" id="Q3SF32"/>
<feature type="signal peptide" evidence="6">
    <location>
        <begin position="1"/>
        <end position="21"/>
    </location>
</feature>
<comment type="subcellular location">
    <subcellularLocation>
        <location evidence="1">Cell outer membrane</location>
    </subcellularLocation>
</comment>
<dbReference type="GO" id="GO:0015288">
    <property type="term" value="F:porin activity"/>
    <property type="evidence" value="ECO:0007669"/>
    <property type="project" value="TreeGrafter"/>
</dbReference>
<gene>
    <name evidence="7" type="ordered locus">Tbd_0144</name>
</gene>
<dbReference type="PANTHER" id="PTHR30026">
    <property type="entry name" value="OUTER MEMBRANE PROTEIN TOLC"/>
    <property type="match status" value="1"/>
</dbReference>
<evidence type="ECO:0000256" key="5">
    <source>
        <dbReference type="ARBA" id="ARBA00023237"/>
    </source>
</evidence>
<keyword evidence="8" id="KW-1185">Reference proteome</keyword>
<dbReference type="GO" id="GO:1990281">
    <property type="term" value="C:efflux pump complex"/>
    <property type="evidence" value="ECO:0007669"/>
    <property type="project" value="TreeGrafter"/>
</dbReference>
<dbReference type="GO" id="GO:0009279">
    <property type="term" value="C:cell outer membrane"/>
    <property type="evidence" value="ECO:0007669"/>
    <property type="project" value="UniProtKB-SubCell"/>
</dbReference>
<dbReference type="GO" id="GO:0015562">
    <property type="term" value="F:efflux transmembrane transporter activity"/>
    <property type="evidence" value="ECO:0007669"/>
    <property type="project" value="InterPro"/>
</dbReference>
<proteinExistence type="predicted"/>
<organism evidence="7 8">
    <name type="scientific">Thiobacillus denitrificans (strain ATCC 25259 / T1)</name>
    <dbReference type="NCBI Taxonomy" id="292415"/>
    <lineage>
        <taxon>Bacteria</taxon>
        <taxon>Pseudomonadati</taxon>
        <taxon>Pseudomonadota</taxon>
        <taxon>Betaproteobacteria</taxon>
        <taxon>Nitrosomonadales</taxon>
        <taxon>Thiobacillaceae</taxon>
        <taxon>Thiobacillus</taxon>
    </lineage>
</organism>
<keyword evidence="5" id="KW-0998">Cell outer membrane</keyword>
<dbReference type="KEGG" id="tbd:Tbd_0144"/>
<dbReference type="SUPFAM" id="SSF56954">
    <property type="entry name" value="Outer membrane efflux proteins (OEP)"/>
    <property type="match status" value="1"/>
</dbReference>
<keyword evidence="4" id="KW-0472">Membrane</keyword>
<evidence type="ECO:0000256" key="2">
    <source>
        <dbReference type="ARBA" id="ARBA00022452"/>
    </source>
</evidence>
<evidence type="ECO:0000256" key="3">
    <source>
        <dbReference type="ARBA" id="ARBA00022692"/>
    </source>
</evidence>
<dbReference type="OrthoDB" id="7616984at2"/>
<accession>Q3SF32</accession>
<dbReference type="STRING" id="292415.Tbd_0144"/>
<dbReference type="eggNOG" id="COG1538">
    <property type="taxonomic scope" value="Bacteria"/>
</dbReference>
<dbReference type="RefSeq" id="WP_011310657.1">
    <property type="nucleotide sequence ID" value="NC_007404.1"/>
</dbReference>
<reference evidence="7 8" key="1">
    <citation type="journal article" date="2006" name="J. Bacteriol.">
        <title>The genome sequence of the obligately chemolithoautotrophic, facultatively anaerobic bacterium Thiobacillus denitrificans.</title>
        <authorList>
            <person name="Beller H.R."/>
            <person name="Chain P.S."/>
            <person name="Letain T.E."/>
            <person name="Chakicherla A."/>
            <person name="Larimer F.W."/>
            <person name="Richardson P.M."/>
            <person name="Coleman M.A."/>
            <person name="Wood A.P."/>
            <person name="Kelly D.P."/>
        </authorList>
    </citation>
    <scope>NUCLEOTIDE SEQUENCE [LARGE SCALE GENOMIC DNA]</scope>
    <source>
        <strain evidence="7 8">ATCC 25259</strain>
    </source>
</reference>
<evidence type="ECO:0000256" key="6">
    <source>
        <dbReference type="SAM" id="SignalP"/>
    </source>
</evidence>
<dbReference type="EMBL" id="CP000116">
    <property type="protein sequence ID" value="AAZ96097.1"/>
    <property type="molecule type" value="Genomic_DNA"/>
</dbReference>
<sequence length="420" mass="44755">MNVMKRLALAMTLVCSLPASAAYLPDPEAAHTALLASPGVAQARGDFSAQRLRSEGLRRGHEEWTVGSDMAQRRIQATPRDSMTEWGLAVSRPLRLPARAAADRALAGALTAHAEASLGEALHESARRLLALWFDWLDALGAAELLRGQVELATQQLASVDARIKLGEAARAERVNAEAALAQVRLQAQQATLALQQARARLGAEFPALPLEADAALPEPVPPPGSAEAYVESVLAHSHELARARREAGALDAEARRFASRRVVDPSLGVFYRNELGGAERVMGLSVGLTLPGSARRFEQQAAEQLALTARDAAALLEQRLRQEARADFDAATAKAASWTQADCAAHALEEAARLAARAYGLGEGSLDQVLLTRRLALAGRLEAQQARVAGLAADARLKLDAHRLWPLDVEGADAAHAHP</sequence>